<dbReference type="SUPFAM" id="SSF52540">
    <property type="entry name" value="P-loop containing nucleoside triphosphate hydrolases"/>
    <property type="match status" value="1"/>
</dbReference>
<evidence type="ECO:0000256" key="8">
    <source>
        <dbReference type="SAM" id="Phobius"/>
    </source>
</evidence>
<dbReference type="SUPFAM" id="SSF101908">
    <property type="entry name" value="Putative isomerase YbhE"/>
    <property type="match status" value="1"/>
</dbReference>
<evidence type="ECO:0000313" key="10">
    <source>
        <dbReference type="EMBL" id="KAG7054563.1"/>
    </source>
</evidence>
<accession>A0A9P7UF93</accession>
<feature type="transmembrane region" description="Helical" evidence="8">
    <location>
        <begin position="1713"/>
        <end position="1737"/>
    </location>
</feature>
<dbReference type="Pfam" id="PF24883">
    <property type="entry name" value="NPHP3_N"/>
    <property type="match status" value="1"/>
</dbReference>
<dbReference type="InterPro" id="IPR036259">
    <property type="entry name" value="MFS_trans_sf"/>
</dbReference>
<dbReference type="Gene3D" id="2.130.10.10">
    <property type="entry name" value="YVTN repeat-like/Quinoprotein amine dehydrogenase"/>
    <property type="match status" value="2"/>
</dbReference>
<evidence type="ECO:0000256" key="3">
    <source>
        <dbReference type="ARBA" id="ARBA00022692"/>
    </source>
</evidence>
<evidence type="ECO:0000256" key="5">
    <source>
        <dbReference type="ARBA" id="ARBA00022989"/>
    </source>
</evidence>
<protein>
    <recommendedName>
        <fullName evidence="9">Major facilitator superfamily (MFS) profile domain-containing protein</fullName>
    </recommendedName>
</protein>
<dbReference type="SUPFAM" id="SSF53474">
    <property type="entry name" value="alpha/beta-Hydrolases"/>
    <property type="match status" value="1"/>
</dbReference>
<dbReference type="InterPro" id="IPR056884">
    <property type="entry name" value="NPHP3-like_N"/>
</dbReference>
<dbReference type="Gene3D" id="1.20.1250.20">
    <property type="entry name" value="MFS general substrate transporter like domains"/>
    <property type="match status" value="1"/>
</dbReference>
<keyword evidence="11" id="KW-1185">Reference proteome</keyword>
<feature type="transmembrane region" description="Helical" evidence="8">
    <location>
        <begin position="1815"/>
        <end position="1834"/>
    </location>
</feature>
<evidence type="ECO:0000256" key="2">
    <source>
        <dbReference type="ARBA" id="ARBA00022448"/>
    </source>
</evidence>
<feature type="transmembrane region" description="Helical" evidence="8">
    <location>
        <begin position="1551"/>
        <end position="1568"/>
    </location>
</feature>
<dbReference type="PROSITE" id="PS50850">
    <property type="entry name" value="MFS"/>
    <property type="match status" value="1"/>
</dbReference>
<dbReference type="SUPFAM" id="SSF50978">
    <property type="entry name" value="WD40 repeat-like"/>
    <property type="match status" value="1"/>
</dbReference>
<dbReference type="InterPro" id="IPR054471">
    <property type="entry name" value="GPIID_WHD"/>
</dbReference>
<dbReference type="Gene3D" id="3.40.50.300">
    <property type="entry name" value="P-loop containing nucleotide triphosphate hydrolases"/>
    <property type="match status" value="1"/>
</dbReference>
<evidence type="ECO:0000256" key="1">
    <source>
        <dbReference type="ARBA" id="ARBA00004141"/>
    </source>
</evidence>
<dbReference type="Pfam" id="PF22939">
    <property type="entry name" value="WHD_GPIID"/>
    <property type="match status" value="1"/>
</dbReference>
<keyword evidence="6 8" id="KW-0472">Membrane</keyword>
<proteinExistence type="predicted"/>
<dbReference type="InterPro" id="IPR011701">
    <property type="entry name" value="MFS"/>
</dbReference>
<dbReference type="InterPro" id="IPR029058">
    <property type="entry name" value="AB_hydrolase_fold"/>
</dbReference>
<dbReference type="Pfam" id="PF07690">
    <property type="entry name" value="MFS_1"/>
    <property type="match status" value="1"/>
</dbReference>
<keyword evidence="4" id="KW-0677">Repeat</keyword>
<evidence type="ECO:0000256" key="6">
    <source>
        <dbReference type="ARBA" id="ARBA00023136"/>
    </source>
</evidence>
<feature type="transmembrane region" description="Helical" evidence="8">
    <location>
        <begin position="1846"/>
        <end position="1868"/>
    </location>
</feature>
<dbReference type="PANTHER" id="PTHR23502:SF51">
    <property type="entry name" value="QUINIDINE RESISTANCE PROTEIN 1-RELATED"/>
    <property type="match status" value="1"/>
</dbReference>
<comment type="subcellular location">
    <subcellularLocation>
        <location evidence="1">Membrane</location>
        <topology evidence="1">Multi-pass membrane protein</topology>
    </subcellularLocation>
</comment>
<feature type="transmembrane region" description="Helical" evidence="8">
    <location>
        <begin position="1484"/>
        <end position="1504"/>
    </location>
</feature>
<evidence type="ECO:0000256" key="7">
    <source>
        <dbReference type="SAM" id="MobiDB-lite"/>
    </source>
</evidence>
<reference evidence="10" key="1">
    <citation type="submission" date="2021-05" db="EMBL/GenBank/DDBJ databases">
        <title>Comparative genomics of three Colletotrichum scovillei strains and genetic complementation revealed genes involved fungal growth and virulence on chili pepper.</title>
        <authorList>
            <person name="Hsieh D.-K."/>
            <person name="Chuang S.-C."/>
            <person name="Chen C.-Y."/>
            <person name="Chao Y.-T."/>
            <person name="Lu M.-Y.J."/>
            <person name="Lee M.-H."/>
            <person name="Shih M.-C."/>
        </authorList>
    </citation>
    <scope>NUCLEOTIDE SEQUENCE</scope>
    <source>
        <strain evidence="10">Coll-153</strain>
    </source>
</reference>
<keyword evidence="3 8" id="KW-0812">Transmembrane</keyword>
<dbReference type="GO" id="GO:0022857">
    <property type="term" value="F:transmembrane transporter activity"/>
    <property type="evidence" value="ECO:0007669"/>
    <property type="project" value="InterPro"/>
</dbReference>
<keyword evidence="2" id="KW-0813">Transport</keyword>
<name>A0A9P7UF93_9PEZI</name>
<evidence type="ECO:0000313" key="11">
    <source>
        <dbReference type="Proteomes" id="UP000699042"/>
    </source>
</evidence>
<dbReference type="InterPro" id="IPR027417">
    <property type="entry name" value="P-loop_NTPase"/>
</dbReference>
<feature type="domain" description="Major facilitator superfamily (MFS) profile" evidence="9">
    <location>
        <begin position="1485"/>
        <end position="1932"/>
    </location>
</feature>
<dbReference type="Gene3D" id="1.20.1720.10">
    <property type="entry name" value="Multidrug resistance protein D"/>
    <property type="match status" value="1"/>
</dbReference>
<feature type="transmembrane region" description="Helical" evidence="8">
    <location>
        <begin position="1757"/>
        <end position="1778"/>
    </location>
</feature>
<dbReference type="SUPFAM" id="SSF103473">
    <property type="entry name" value="MFS general substrate transporter"/>
    <property type="match status" value="1"/>
</dbReference>
<feature type="transmembrane region" description="Helical" evidence="8">
    <location>
        <begin position="1906"/>
        <end position="1927"/>
    </location>
</feature>
<dbReference type="GO" id="GO:0005886">
    <property type="term" value="C:plasma membrane"/>
    <property type="evidence" value="ECO:0007669"/>
    <property type="project" value="TreeGrafter"/>
</dbReference>
<dbReference type="FunFam" id="1.20.1720.10:FF:000009">
    <property type="entry name" value="MFS multidrug transporter"/>
    <property type="match status" value="1"/>
</dbReference>
<organism evidence="10 11">
    <name type="scientific">Colletotrichum scovillei</name>
    <dbReference type="NCBI Taxonomy" id="1209932"/>
    <lineage>
        <taxon>Eukaryota</taxon>
        <taxon>Fungi</taxon>
        <taxon>Dikarya</taxon>
        <taxon>Ascomycota</taxon>
        <taxon>Pezizomycotina</taxon>
        <taxon>Sordariomycetes</taxon>
        <taxon>Hypocreomycetidae</taxon>
        <taxon>Glomerellales</taxon>
        <taxon>Glomerellaceae</taxon>
        <taxon>Colletotrichum</taxon>
        <taxon>Colletotrichum acutatum species complex</taxon>
    </lineage>
</organism>
<comment type="caution">
    <text evidence="10">The sequence shown here is derived from an EMBL/GenBank/DDBJ whole genome shotgun (WGS) entry which is preliminary data.</text>
</comment>
<dbReference type="InterPro" id="IPR036322">
    <property type="entry name" value="WD40_repeat_dom_sf"/>
</dbReference>
<feature type="region of interest" description="Disordered" evidence="7">
    <location>
        <begin position="1"/>
        <end position="44"/>
    </location>
</feature>
<evidence type="ECO:0000256" key="4">
    <source>
        <dbReference type="ARBA" id="ARBA00022737"/>
    </source>
</evidence>
<dbReference type="PANTHER" id="PTHR23502">
    <property type="entry name" value="MAJOR FACILITATOR SUPERFAMILY"/>
    <property type="match status" value="1"/>
</dbReference>
<dbReference type="SMART" id="SM00320">
    <property type="entry name" value="WD40"/>
    <property type="match status" value="5"/>
</dbReference>
<feature type="transmembrane region" description="Helical" evidence="8">
    <location>
        <begin position="1637"/>
        <end position="1659"/>
    </location>
</feature>
<dbReference type="EMBL" id="JAESDN010000002">
    <property type="protein sequence ID" value="KAG7054563.1"/>
    <property type="molecule type" value="Genomic_DNA"/>
</dbReference>
<sequence>MLGTRAMSMDTGPPSSLAGITAEPPSSLPSPPESDPSRTRAPSLGLLQNRLRRFSIRSSRSSRSDSSIQTLSAADIKGALGLNLLHEPSEPAIDFVFIHGLGGGSRKTWSHSAEAGMFWPKDWLPNEVGFKHVRIHSYGYNSDWTTRKDSRLTVHDFGQALLADLYNSPCLRKNGNTYLIATRDPTYEAIGQRIHTMFFLGTPHRGADSANFARLVRQSAGYGPKAFLDDLIPGSGTLQQINDEFRHVCHKLNLWSFSESLPMSFGPTSSLVVEKQSAILGMPKEHVQYIEADHRQICKFDTPVNPNYLILQRAFLTTIEEMGASNETFEEWVDGPEVTWDGTSPLSDTPKELTPKILWLNGRPGTGKTVAAGHVIRYLQSCNLDCSFYFFKHEDKTPSTLAFLLRSLAFQMADANFEVRRALVAMAEDDITIKHDDHHMLWTSLFVERIFKVEHPRPQFWVIDAIDECSSKGLPALVSMLSSMDQRFPARIMITSRPGGQVGRYLTLERTEFVEIFTGEEGSLKDIELFLNARFLHTGDAEQFRGMQNLVADVLAKSDGSFLWASLTIANLENAYSIEDKQDILRQIPPEMDKLYSRMLVVISASPSAELAKCVLKWTICSPKPLHIRELAEAVKLDIGKTLTANGRELENMTGHLVVVDSQSYIRIAHQTTSAFLSQQREDGFWIDRVASHSIIAEICLNLLCSADFAPPRTRRANATAKINPTSPLSEYAALNFSYHLIQGSSATDSLLILLNKFFRTNVLTWIERTAIAGNLWTLPLTAQRLKTYLGRRAKYQSPVSVESQTIATWANDIYHILAAFHSILLASPSSIHFLVPHFCPPKSMIGQLFAKPSRRLRISGPIDEDWNDRLTGYLFPEDACAIACSPRLLAVGLSSGDIKLYNLSGSGTFDAAATLEHGKRVRHLSFNRSSSLLASCSARKLQLWETRGSQGTIQLSPIWSKNIDFTPESISFDPEEQSIILANPQGSFLAFYGIKDGERAENILLHAPPDSDSSDESDKQVASWTPAVQIRLDSDHKLAALAYRNASVSIWDLTATESLGNFEKEGFEHVYATPQTLDMVFNPIAELELLAVSYKDGDVVTCNPWTQEQTNKYHLPTSLSVLSATSDGRILAGAAEDGGIYLFLFETLQPIYQIERPDDQLRIYDIVFSTDNLRFFDIRGQSCNVWEPFILVPKDGSDDSSSEPFSEEIPLPEATASHAHVFQWGEAITAIEPADDRFLLIGRQDGTIDVSELNTGDVVEKLRVHDAFTEIKSLDWNVDNSTLLSVDTTGRHILTKIASLGRASRARTTCLLDRRSDGNISQVILSSSAESLLVCTDADTKLINFNGIVMGEERNLNRAWWVKHPSSPSHLLAFQESHLHVYEWSTLRRVGTEISISSLIPQSLLPKVHHAWISGTGSAYLAQGLPHSPEQASGIVAVEASKITNSSDTPIQNISNDDKAITPCAQRTLEEPYSIFTTGEKRWISYVASFGAMFSTLSSYIYFPALVPMAINLNVSVALINLTVTSYLIIAGIAPAFMGDIADQGGRRPAYILMFTLVVASNIGLALQNSYPALLILRMVQSAGASGSYGAAYGIVADITTVAERGSYVGSMLVFTNAAPSFGPVIAGLLTEKLNWRWIFWFLVILTGTYLLIIIIILPETQRRIVGNGSLNAHRIHRSLFDSLTRDRKIDSVGQDQGLQDGKRRYHIPNPFNCIAMLFSKGNFSVILIGSITYAVKMTLQSSLSAQCIDVYRLNYLEAGLIYLPSGVGGAIASYTTGKLLDKNIQRVSVRQGRHSRYRRGDDISDFPIEEARLAGIYMLVALSSVTTAGYGVSLMQESHIAVPLVMQFISGATTSSIFTICGTLLTDLNPKASATVQASYNLVRCIGAGAAIAAQQPLTNATGLGWSFGIFSLIMLFAAPLAMLLKKNGLEWRVSTKT</sequence>
<gene>
    <name evidence="10" type="ORF">JMJ77_007041</name>
</gene>
<keyword evidence="5 8" id="KW-1133">Transmembrane helix</keyword>
<dbReference type="InterPro" id="IPR001680">
    <property type="entry name" value="WD40_rpt"/>
</dbReference>
<dbReference type="Proteomes" id="UP000699042">
    <property type="component" value="Unassembled WGS sequence"/>
</dbReference>
<dbReference type="InterPro" id="IPR020846">
    <property type="entry name" value="MFS_dom"/>
</dbReference>
<feature type="transmembrane region" description="Helical" evidence="8">
    <location>
        <begin position="1516"/>
        <end position="1539"/>
    </location>
</feature>
<dbReference type="InterPro" id="IPR015943">
    <property type="entry name" value="WD40/YVTN_repeat-like_dom_sf"/>
</dbReference>
<feature type="transmembrane region" description="Helical" evidence="8">
    <location>
        <begin position="1609"/>
        <end position="1631"/>
    </location>
</feature>
<evidence type="ECO:0000259" key="9">
    <source>
        <dbReference type="PROSITE" id="PS50850"/>
    </source>
</evidence>